<sequence length="151" mass="16879">MSRTKVIHSSPQDIEQAFYEALEAADLEALMDLWADDEHVVCIHPGGPRVEGYHDVRDSWKEILSAGALQIRVVPVHRVEGVMVSVHNLVEQVMMSSSRGEPHVVQVNATNVYHKGPNGWKIVMHHASPAMDTEELAEDDLSEFDPQPTLH</sequence>
<accession>A0AA86MFH3</accession>
<dbReference type="PANTHER" id="PTHR34957">
    <property type="entry name" value="NUCLEAR TRANSPORT FACTOR 2 (NTF2) FAMILY PROTEIN"/>
    <property type="match status" value="1"/>
</dbReference>
<feature type="domain" description="SnoaL-like" evidence="2">
    <location>
        <begin position="16"/>
        <end position="131"/>
    </location>
</feature>
<dbReference type="InterPro" id="IPR032710">
    <property type="entry name" value="NTF2-like_dom_sf"/>
</dbReference>
<evidence type="ECO:0000256" key="1">
    <source>
        <dbReference type="SAM" id="MobiDB-lite"/>
    </source>
</evidence>
<dbReference type="Proteomes" id="UP001329151">
    <property type="component" value="Chromosome"/>
</dbReference>
<reference evidence="3 4" key="1">
    <citation type="submission" date="2023-10" db="EMBL/GenBank/DDBJ databases">
        <title>Complete Genome Sequence of Limnobacter thiooxidans CS-K2T, Isolated from freshwater lake sediments in Bavaria, Germany.</title>
        <authorList>
            <person name="Naruki M."/>
            <person name="Watanabe A."/>
            <person name="Warashina T."/>
            <person name="Morita T."/>
            <person name="Arakawa K."/>
        </authorList>
    </citation>
    <scope>NUCLEOTIDE SEQUENCE [LARGE SCALE GENOMIC DNA]</scope>
    <source>
        <strain evidence="3 4">CS-K2</strain>
    </source>
</reference>
<proteinExistence type="predicted"/>
<organism evidence="3 4">
    <name type="scientific">Limnobacter thiooxidans</name>
    <dbReference type="NCBI Taxonomy" id="131080"/>
    <lineage>
        <taxon>Bacteria</taxon>
        <taxon>Pseudomonadati</taxon>
        <taxon>Pseudomonadota</taxon>
        <taxon>Betaproteobacteria</taxon>
        <taxon>Burkholderiales</taxon>
        <taxon>Burkholderiaceae</taxon>
        <taxon>Limnobacter</taxon>
    </lineage>
</organism>
<keyword evidence="4" id="KW-1185">Reference proteome</keyword>
<dbReference type="RefSeq" id="WP_130557705.1">
    <property type="nucleotide sequence ID" value="NZ_AP028947.1"/>
</dbReference>
<dbReference type="AlphaFoldDB" id="A0AA86MFH3"/>
<dbReference type="InterPro" id="IPR037401">
    <property type="entry name" value="SnoaL-like"/>
</dbReference>
<dbReference type="SUPFAM" id="SSF54427">
    <property type="entry name" value="NTF2-like"/>
    <property type="match status" value="1"/>
</dbReference>
<evidence type="ECO:0000259" key="2">
    <source>
        <dbReference type="Pfam" id="PF13474"/>
    </source>
</evidence>
<name>A0AA86MFH3_9BURK</name>
<protein>
    <submittedName>
        <fullName evidence="3">Nuclear transport factor 2 family protein</fullName>
    </submittedName>
</protein>
<evidence type="ECO:0000313" key="4">
    <source>
        <dbReference type="Proteomes" id="UP001329151"/>
    </source>
</evidence>
<feature type="compositionally biased region" description="Acidic residues" evidence="1">
    <location>
        <begin position="132"/>
        <end position="143"/>
    </location>
</feature>
<dbReference type="EMBL" id="AP028947">
    <property type="protein sequence ID" value="BET27190.1"/>
    <property type="molecule type" value="Genomic_DNA"/>
</dbReference>
<dbReference type="PANTHER" id="PTHR34957:SF1">
    <property type="entry name" value="NUCLEAR TRANSPORT FACTOR 2 (NTF2) FAMILY PROTEIN"/>
    <property type="match status" value="1"/>
</dbReference>
<dbReference type="Pfam" id="PF13474">
    <property type="entry name" value="SnoaL_3"/>
    <property type="match status" value="1"/>
</dbReference>
<gene>
    <name evidence="3" type="ORF">RGQ30_26910</name>
</gene>
<dbReference type="Gene3D" id="3.10.450.50">
    <property type="match status" value="1"/>
</dbReference>
<dbReference type="KEGG" id="lto:RGQ30_26910"/>
<evidence type="ECO:0000313" key="3">
    <source>
        <dbReference type="EMBL" id="BET27190.1"/>
    </source>
</evidence>
<feature type="region of interest" description="Disordered" evidence="1">
    <location>
        <begin position="132"/>
        <end position="151"/>
    </location>
</feature>